<proteinExistence type="predicted"/>
<dbReference type="Proteomes" id="UP000640725">
    <property type="component" value="Unassembled WGS sequence"/>
</dbReference>
<dbReference type="RefSeq" id="WP_193870413.1">
    <property type="nucleotide sequence ID" value="NZ_JADEWU010000042.1"/>
</dbReference>
<reference evidence="1 2" key="1">
    <citation type="submission" date="2020-10" db="EMBL/GenBank/DDBJ databases">
        <authorList>
            <person name="Castelo-Branco R."/>
            <person name="Eusebio N."/>
            <person name="Adriana R."/>
            <person name="Vieira A."/>
            <person name="Brugerolle De Fraissinette N."/>
            <person name="Rezende De Castro R."/>
            <person name="Schneider M.P."/>
            <person name="Vasconcelos V."/>
            <person name="Leao P.N."/>
        </authorList>
    </citation>
    <scope>NUCLEOTIDE SEQUENCE [LARGE SCALE GENOMIC DNA]</scope>
    <source>
        <strain evidence="1 2">LEGE 06226</strain>
    </source>
</reference>
<accession>A0ABR9UEM8</accession>
<comment type="caution">
    <text evidence="1">The sequence shown here is derived from an EMBL/GenBank/DDBJ whole genome shotgun (WGS) entry which is preliminary data.</text>
</comment>
<protein>
    <submittedName>
        <fullName evidence="1">Uncharacterized protein</fullName>
    </submittedName>
</protein>
<keyword evidence="2" id="KW-1185">Reference proteome</keyword>
<organism evidence="1 2">
    <name type="scientific">Planktothrix mougeotii LEGE 06226</name>
    <dbReference type="NCBI Taxonomy" id="1828728"/>
    <lineage>
        <taxon>Bacteria</taxon>
        <taxon>Bacillati</taxon>
        <taxon>Cyanobacteriota</taxon>
        <taxon>Cyanophyceae</taxon>
        <taxon>Oscillatoriophycideae</taxon>
        <taxon>Oscillatoriales</taxon>
        <taxon>Microcoleaceae</taxon>
        <taxon>Planktothrix</taxon>
    </lineage>
</organism>
<dbReference type="EMBL" id="JADEWU010000042">
    <property type="protein sequence ID" value="MBE9144918.1"/>
    <property type="molecule type" value="Genomic_DNA"/>
</dbReference>
<sequence>MSSNNNTKPTQLSILQSLSKQLKVNEKLIIKTAIDLGFDPDNLSEGEAQAIVNHLTGTKPTAINGKPTEPEPAQPEELDSMSLIAESDDLDLAADNVAQNVQNGGSIKQGFIDSEIGKTAAQAELLAHLNTATFADTYRRTMAENMATFQEISDKNHDEFMASIVDKFNQLGKGTDPNNLPREMAQKAQQQQAKTQAYTDKIRQNFNVKSWLN</sequence>
<evidence type="ECO:0000313" key="2">
    <source>
        <dbReference type="Proteomes" id="UP000640725"/>
    </source>
</evidence>
<evidence type="ECO:0000313" key="1">
    <source>
        <dbReference type="EMBL" id="MBE9144918.1"/>
    </source>
</evidence>
<gene>
    <name evidence="1" type="ORF">IQ236_17080</name>
</gene>
<name>A0ABR9UEM8_9CYAN</name>